<reference evidence="1 2" key="1">
    <citation type="submission" date="2012-08" db="EMBL/GenBank/DDBJ databases">
        <authorList>
            <person name="Gan P.H.P."/>
            <person name="Ikeda K."/>
            <person name="Irieda H."/>
            <person name="Narusaka M."/>
            <person name="O'Connell R.J."/>
            <person name="Narusaka Y."/>
            <person name="Takano Y."/>
            <person name="Kubo Y."/>
            <person name="Shirasu K."/>
        </authorList>
    </citation>
    <scope>NUCLEOTIDE SEQUENCE [LARGE SCALE GENOMIC DNA]</scope>
    <source>
        <strain evidence="1 2">Nara gc5</strain>
    </source>
</reference>
<accession>A0A7J6JP00</accession>
<proteinExistence type="predicted"/>
<dbReference type="GeneID" id="43613081"/>
<keyword evidence="2" id="KW-1185">Reference proteome</keyword>
<dbReference type="Proteomes" id="UP000011096">
    <property type="component" value="Unassembled WGS sequence"/>
</dbReference>
<dbReference type="InParanoid" id="A0A7J6JP00"/>
<dbReference type="AlphaFoldDB" id="A0A7J6JP00"/>
<evidence type="ECO:0000313" key="1">
    <source>
        <dbReference type="EMBL" id="KAF4492526.1"/>
    </source>
</evidence>
<organism evidence="1 2">
    <name type="scientific">Colletotrichum fructicola (strain Nara gc5)</name>
    <name type="common">Anthracnose fungus</name>
    <name type="synonym">Colletotrichum gloeosporioides (strain Nara gc5)</name>
    <dbReference type="NCBI Taxonomy" id="1213859"/>
    <lineage>
        <taxon>Eukaryota</taxon>
        <taxon>Fungi</taxon>
        <taxon>Dikarya</taxon>
        <taxon>Ascomycota</taxon>
        <taxon>Pezizomycotina</taxon>
        <taxon>Sordariomycetes</taxon>
        <taxon>Hypocreomycetidae</taxon>
        <taxon>Glomerellales</taxon>
        <taxon>Glomerellaceae</taxon>
        <taxon>Colletotrichum</taxon>
        <taxon>Colletotrichum gloeosporioides species complex</taxon>
    </lineage>
</organism>
<name>A0A7J6JP00_COLFN</name>
<evidence type="ECO:0000313" key="2">
    <source>
        <dbReference type="Proteomes" id="UP000011096"/>
    </source>
</evidence>
<dbReference type="OrthoDB" id="4844171at2759"/>
<dbReference type="RefSeq" id="XP_066009924.1">
    <property type="nucleotide sequence ID" value="XM_066150906.1"/>
</dbReference>
<comment type="caution">
    <text evidence="1">The sequence shown here is derived from an EMBL/GenBank/DDBJ whole genome shotgun (WGS) entry which is preliminary data.</text>
</comment>
<protein>
    <submittedName>
        <fullName evidence="1">Uncharacterized protein</fullName>
    </submittedName>
</protein>
<sequence length="66" mass="7482">MMWSNRELTALVQKKGGMTTQNARTKARTIPINAYRAHVVDLLVQSSDCNTSARHLVRDARLEEAR</sequence>
<reference evidence="1 2" key="2">
    <citation type="submission" date="2020-04" db="EMBL/GenBank/DDBJ databases">
        <title>Genome sequencing and assembly of multiple isolates from the Colletotrichum gloeosporioides species complex.</title>
        <authorList>
            <person name="Gan P."/>
            <person name="Shirasu K."/>
        </authorList>
    </citation>
    <scope>NUCLEOTIDE SEQUENCE [LARGE SCALE GENOMIC DNA]</scope>
    <source>
        <strain evidence="1 2">Nara gc5</strain>
    </source>
</reference>
<gene>
    <name evidence="1" type="ORF">CGGC5_v001972</name>
</gene>
<dbReference type="EMBL" id="ANPB02000001">
    <property type="protein sequence ID" value="KAF4492526.1"/>
    <property type="molecule type" value="Genomic_DNA"/>
</dbReference>